<reference evidence="2" key="1">
    <citation type="submission" date="2021-02" db="EMBL/GenBank/DDBJ databases">
        <authorList>
            <person name="Nowell W R."/>
        </authorList>
    </citation>
    <scope>NUCLEOTIDE SEQUENCE</scope>
</reference>
<comment type="caution">
    <text evidence="2">The sequence shown here is derived from an EMBL/GenBank/DDBJ whole genome shotgun (WGS) entry which is preliminary data.</text>
</comment>
<protein>
    <recommendedName>
        <fullName evidence="1">Kinesin-like domain-containing protein</fullName>
    </recommendedName>
</protein>
<feature type="non-terminal residue" evidence="2">
    <location>
        <position position="1"/>
    </location>
</feature>
<dbReference type="InterPro" id="IPR022164">
    <property type="entry name" value="Kinesin-like"/>
</dbReference>
<sequence length="121" mass="13582">MGHYQEHANPTLNTLTTTCSPIASTTVKAFSKPIPAQTLNPMTPMSTINKIHAIHDLLVWYEIFELSLTGEYAPVTVDHCDDLPCSSRFILHQGIQRRIGITLCHETNPEVIWKSVREVVV</sequence>
<dbReference type="Pfam" id="PF12473">
    <property type="entry name" value="DUF3694"/>
    <property type="match status" value="1"/>
</dbReference>
<dbReference type="Proteomes" id="UP000681720">
    <property type="component" value="Unassembled WGS sequence"/>
</dbReference>
<organism evidence="2 3">
    <name type="scientific">Rotaria magnacalcarata</name>
    <dbReference type="NCBI Taxonomy" id="392030"/>
    <lineage>
        <taxon>Eukaryota</taxon>
        <taxon>Metazoa</taxon>
        <taxon>Spiralia</taxon>
        <taxon>Gnathifera</taxon>
        <taxon>Rotifera</taxon>
        <taxon>Eurotatoria</taxon>
        <taxon>Bdelloidea</taxon>
        <taxon>Philodinida</taxon>
        <taxon>Philodinidae</taxon>
        <taxon>Rotaria</taxon>
    </lineage>
</organism>
<proteinExistence type="predicted"/>
<name>A0A8S3E7J4_9BILA</name>
<accession>A0A8S3E7J4</accession>
<dbReference type="EMBL" id="CAJOBJ010235357">
    <property type="protein sequence ID" value="CAF5064053.1"/>
    <property type="molecule type" value="Genomic_DNA"/>
</dbReference>
<gene>
    <name evidence="2" type="ORF">GIL414_LOCUS60707</name>
</gene>
<feature type="domain" description="Kinesin-like" evidence="1">
    <location>
        <begin position="71"/>
        <end position="121"/>
    </location>
</feature>
<evidence type="ECO:0000259" key="1">
    <source>
        <dbReference type="Pfam" id="PF12473"/>
    </source>
</evidence>
<evidence type="ECO:0000313" key="2">
    <source>
        <dbReference type="EMBL" id="CAF5064053.1"/>
    </source>
</evidence>
<dbReference type="AlphaFoldDB" id="A0A8S3E7J4"/>
<evidence type="ECO:0000313" key="3">
    <source>
        <dbReference type="Proteomes" id="UP000681720"/>
    </source>
</evidence>